<dbReference type="EMBL" id="JARYGZ010000001">
    <property type="protein sequence ID" value="MDH7639542.1"/>
    <property type="molecule type" value="Genomic_DNA"/>
</dbReference>
<evidence type="ECO:0000259" key="1">
    <source>
        <dbReference type="Pfam" id="PF00117"/>
    </source>
</evidence>
<evidence type="ECO:0000313" key="2">
    <source>
        <dbReference type="EMBL" id="MDH7639542.1"/>
    </source>
</evidence>
<evidence type="ECO:0000313" key="3">
    <source>
        <dbReference type="Proteomes" id="UP001160625"/>
    </source>
</evidence>
<reference evidence="2" key="1">
    <citation type="submission" date="2023-04" db="EMBL/GenBank/DDBJ databases">
        <title>Sphingomonas sp. MAHUQ-71 isolated from rice field.</title>
        <authorList>
            <person name="Huq M.A."/>
        </authorList>
    </citation>
    <scope>NUCLEOTIDE SEQUENCE</scope>
    <source>
        <strain evidence="2">MAHUQ-71</strain>
    </source>
</reference>
<accession>A0ABT6N390</accession>
<keyword evidence="3" id="KW-1185">Reference proteome</keyword>
<dbReference type="CDD" id="cd01741">
    <property type="entry name" value="GATase1_1"/>
    <property type="match status" value="1"/>
</dbReference>
<keyword evidence="2" id="KW-0315">Glutamine amidotransferase</keyword>
<protein>
    <submittedName>
        <fullName evidence="2">Glutamine amidotransferase</fullName>
    </submittedName>
</protein>
<dbReference type="NCBIfam" id="NF005458">
    <property type="entry name" value="PRK07053.1"/>
    <property type="match status" value="1"/>
</dbReference>
<dbReference type="SUPFAM" id="SSF52317">
    <property type="entry name" value="Class I glutamine amidotransferase-like"/>
    <property type="match status" value="1"/>
</dbReference>
<dbReference type="InterPro" id="IPR029062">
    <property type="entry name" value="Class_I_gatase-like"/>
</dbReference>
<comment type="caution">
    <text evidence="2">The sequence shown here is derived from an EMBL/GenBank/DDBJ whole genome shotgun (WGS) entry which is preliminary data.</text>
</comment>
<organism evidence="2 3">
    <name type="scientific">Sphingomonas oryzagri</name>
    <dbReference type="NCBI Taxonomy" id="3042314"/>
    <lineage>
        <taxon>Bacteria</taxon>
        <taxon>Pseudomonadati</taxon>
        <taxon>Pseudomonadota</taxon>
        <taxon>Alphaproteobacteria</taxon>
        <taxon>Sphingomonadales</taxon>
        <taxon>Sphingomonadaceae</taxon>
        <taxon>Sphingomonas</taxon>
    </lineage>
</organism>
<feature type="domain" description="Glutamine amidotransferase" evidence="1">
    <location>
        <begin position="35"/>
        <end position="178"/>
    </location>
</feature>
<dbReference type="InterPro" id="IPR044992">
    <property type="entry name" value="ChyE-like"/>
</dbReference>
<dbReference type="Proteomes" id="UP001160625">
    <property type="component" value="Unassembled WGS sequence"/>
</dbReference>
<proteinExistence type="predicted"/>
<sequence length="231" mass="24564">MRALVVHHVEHEGLAAFASPLLDRGYAIDHVYAGDPGFTAIDFLEPDLLVLLGGPMGVYERDAYPWIDAELAKIAMRIVADRPTIGVCLGAQLIAAALGAEVKPGPVREVGFAPVSLTDAGRASPLAALAGVPILHWHGDGFTVPEGATLLAETEHFPQAFAIADTVLALQCHPEMGSFDDGIDRWLAEDADYVTGAGTSEAAIRADHAKLGRDAERAGQRMLRDWLARLA</sequence>
<dbReference type="PROSITE" id="PS51273">
    <property type="entry name" value="GATASE_TYPE_1"/>
    <property type="match status" value="1"/>
</dbReference>
<dbReference type="PANTHER" id="PTHR42695:SF5">
    <property type="entry name" value="GLUTAMINE AMIDOTRANSFERASE YLR126C-RELATED"/>
    <property type="match status" value="1"/>
</dbReference>
<name>A0ABT6N390_9SPHN</name>
<dbReference type="Pfam" id="PF00117">
    <property type="entry name" value="GATase"/>
    <property type="match status" value="1"/>
</dbReference>
<gene>
    <name evidence="2" type="ORF">QGN17_12455</name>
</gene>
<dbReference type="InterPro" id="IPR017926">
    <property type="entry name" value="GATASE"/>
</dbReference>
<dbReference type="Gene3D" id="3.40.50.880">
    <property type="match status" value="1"/>
</dbReference>
<dbReference type="PANTHER" id="PTHR42695">
    <property type="entry name" value="GLUTAMINE AMIDOTRANSFERASE YLR126C-RELATED"/>
    <property type="match status" value="1"/>
</dbReference>
<dbReference type="RefSeq" id="WP_281044808.1">
    <property type="nucleotide sequence ID" value="NZ_JARYGZ010000001.1"/>
</dbReference>